<dbReference type="GO" id="GO:0003690">
    <property type="term" value="F:double-stranded DNA binding"/>
    <property type="evidence" value="ECO:0007669"/>
    <property type="project" value="TreeGrafter"/>
</dbReference>
<protein>
    <recommendedName>
        <fullName evidence="3">tRNA ligase kinase domain-containing protein</fullName>
    </recommendedName>
</protein>
<dbReference type="EMBL" id="HBIJ01011695">
    <property type="protein sequence ID" value="CAE0367238.1"/>
    <property type="molecule type" value="Transcribed_RNA"/>
</dbReference>
<evidence type="ECO:0000256" key="1">
    <source>
        <dbReference type="SAM" id="MobiDB-lite"/>
    </source>
</evidence>
<dbReference type="InterPro" id="IPR027417">
    <property type="entry name" value="P-loop_NTPase"/>
</dbReference>
<evidence type="ECO:0000313" key="2">
    <source>
        <dbReference type="EMBL" id="CAE0367238.1"/>
    </source>
</evidence>
<proteinExistence type="predicted"/>
<reference evidence="2" key="1">
    <citation type="submission" date="2021-01" db="EMBL/GenBank/DDBJ databases">
        <authorList>
            <person name="Corre E."/>
            <person name="Pelletier E."/>
            <person name="Niang G."/>
            <person name="Scheremetjew M."/>
            <person name="Finn R."/>
            <person name="Kale V."/>
            <person name="Holt S."/>
            <person name="Cochrane G."/>
            <person name="Meng A."/>
            <person name="Brown T."/>
            <person name="Cohen L."/>
        </authorList>
    </citation>
    <scope>NUCLEOTIDE SEQUENCE</scope>
    <source>
        <strain evidence="2">CCMP1510</strain>
    </source>
</reference>
<evidence type="ECO:0008006" key="3">
    <source>
        <dbReference type="Google" id="ProtNLM"/>
    </source>
</evidence>
<dbReference type="SUPFAM" id="SSF52540">
    <property type="entry name" value="P-loop containing nucleoside triphosphate hydrolases"/>
    <property type="match status" value="1"/>
</dbReference>
<gene>
    <name evidence="2" type="ORF">ALAG00032_LOCUS7987</name>
</gene>
<name>A0A7S3JWI1_9STRA</name>
<sequence>MSTALFNKADGCDGRSEGLSSEISLPTGHKQSVIVVPVGLPGSGKSTYFFNILTKLPFVHRYCQDVLGNIKTVKDHVIECVRAPGNLIYVDRTNINRAQRKHWIDIAHSNSALVVALIFSTDISTCITRASNRSQHEGGLDSRNPQKCSQVIRTIERVCNAVSADEGFDKIFTLPLETEEHKKIASQLHRLRSKPDTTSPHNKQVDQTNADVNGDLDEPAPKKIKLNKSSNDNKALAPGE</sequence>
<accession>A0A7S3JWI1</accession>
<dbReference type="AlphaFoldDB" id="A0A7S3JWI1"/>
<dbReference type="PANTHER" id="PTHR12083:SF9">
    <property type="entry name" value="BIFUNCTIONAL POLYNUCLEOTIDE PHOSPHATASE_KINASE"/>
    <property type="match status" value="1"/>
</dbReference>
<dbReference type="GO" id="GO:0046404">
    <property type="term" value="F:ATP-dependent polydeoxyribonucleotide 5'-hydroxyl-kinase activity"/>
    <property type="evidence" value="ECO:0007669"/>
    <property type="project" value="TreeGrafter"/>
</dbReference>
<dbReference type="Pfam" id="PF13671">
    <property type="entry name" value="AAA_33"/>
    <property type="match status" value="1"/>
</dbReference>
<dbReference type="Gene3D" id="3.40.50.300">
    <property type="entry name" value="P-loop containing nucleotide triphosphate hydrolases"/>
    <property type="match status" value="1"/>
</dbReference>
<organism evidence="2">
    <name type="scientific">Aureoumbra lagunensis</name>
    <dbReference type="NCBI Taxonomy" id="44058"/>
    <lineage>
        <taxon>Eukaryota</taxon>
        <taxon>Sar</taxon>
        <taxon>Stramenopiles</taxon>
        <taxon>Ochrophyta</taxon>
        <taxon>Pelagophyceae</taxon>
        <taxon>Pelagomonadales</taxon>
        <taxon>Aureoumbra</taxon>
    </lineage>
</organism>
<dbReference type="GO" id="GO:0006281">
    <property type="term" value="P:DNA repair"/>
    <property type="evidence" value="ECO:0007669"/>
    <property type="project" value="TreeGrafter"/>
</dbReference>
<feature type="compositionally biased region" description="Polar residues" evidence="1">
    <location>
        <begin position="196"/>
        <end position="211"/>
    </location>
</feature>
<dbReference type="GO" id="GO:0046403">
    <property type="term" value="F:polynucleotide 3'-phosphatase activity"/>
    <property type="evidence" value="ECO:0007669"/>
    <property type="project" value="TreeGrafter"/>
</dbReference>
<dbReference type="PANTHER" id="PTHR12083">
    <property type="entry name" value="BIFUNCTIONAL POLYNUCLEOTIDE PHOSPHATASE/KINASE"/>
    <property type="match status" value="1"/>
</dbReference>
<feature type="region of interest" description="Disordered" evidence="1">
    <location>
        <begin position="188"/>
        <end position="240"/>
    </location>
</feature>